<evidence type="ECO:0000256" key="1">
    <source>
        <dbReference type="SAM" id="MobiDB-lite"/>
    </source>
</evidence>
<proteinExistence type="predicted"/>
<organism evidence="2 3">
    <name type="scientific">Streptomyces fragilis</name>
    <dbReference type="NCBI Taxonomy" id="67301"/>
    <lineage>
        <taxon>Bacteria</taxon>
        <taxon>Bacillati</taxon>
        <taxon>Actinomycetota</taxon>
        <taxon>Actinomycetes</taxon>
        <taxon>Kitasatosporales</taxon>
        <taxon>Streptomycetaceae</taxon>
        <taxon>Streptomyces</taxon>
    </lineage>
</organism>
<evidence type="ECO:0000313" key="3">
    <source>
        <dbReference type="Proteomes" id="UP001550850"/>
    </source>
</evidence>
<reference evidence="2 3" key="1">
    <citation type="submission" date="2024-06" db="EMBL/GenBank/DDBJ databases">
        <title>The Natural Products Discovery Center: Release of the First 8490 Sequenced Strains for Exploring Actinobacteria Biosynthetic Diversity.</title>
        <authorList>
            <person name="Kalkreuter E."/>
            <person name="Kautsar S.A."/>
            <person name="Yang D."/>
            <person name="Bader C.D."/>
            <person name="Teijaro C.N."/>
            <person name="Fluegel L."/>
            <person name="Davis C.M."/>
            <person name="Simpson J.R."/>
            <person name="Lauterbach L."/>
            <person name="Steele A.D."/>
            <person name="Gui C."/>
            <person name="Meng S."/>
            <person name="Li G."/>
            <person name="Viehrig K."/>
            <person name="Ye F."/>
            <person name="Su P."/>
            <person name="Kiefer A.F."/>
            <person name="Nichols A."/>
            <person name="Cepeda A.J."/>
            <person name="Yan W."/>
            <person name="Fan B."/>
            <person name="Jiang Y."/>
            <person name="Adhikari A."/>
            <person name="Zheng C.-J."/>
            <person name="Schuster L."/>
            <person name="Cowan T.M."/>
            <person name="Smanski M.J."/>
            <person name="Chevrette M.G."/>
            <person name="De Carvalho L.P.S."/>
            <person name="Shen B."/>
        </authorList>
    </citation>
    <scope>NUCLEOTIDE SEQUENCE [LARGE SCALE GENOMIC DNA]</scope>
    <source>
        <strain evidence="2 3">NPDC038104</strain>
    </source>
</reference>
<sequence>MTGTIAVRVEGTVGLDEPAKLLEELTAETGLPWRQEQAALPPGSLDEGVSSVILEAVIGGFVGSAAPCRSPPSGWSTGGAASGSTPRR</sequence>
<keyword evidence="3" id="KW-1185">Reference proteome</keyword>
<dbReference type="RefSeq" id="WP_108953685.1">
    <property type="nucleotide sequence ID" value="NZ_BEVZ01000003.1"/>
</dbReference>
<comment type="caution">
    <text evidence="2">The sequence shown here is derived from an EMBL/GenBank/DDBJ whole genome shotgun (WGS) entry which is preliminary data.</text>
</comment>
<evidence type="ECO:0008006" key="4">
    <source>
        <dbReference type="Google" id="ProtNLM"/>
    </source>
</evidence>
<dbReference type="Proteomes" id="UP001550850">
    <property type="component" value="Unassembled WGS sequence"/>
</dbReference>
<evidence type="ECO:0000313" key="2">
    <source>
        <dbReference type="EMBL" id="MEU3552829.1"/>
    </source>
</evidence>
<gene>
    <name evidence="2" type="ORF">AB0E65_01105</name>
</gene>
<protein>
    <recommendedName>
        <fullName evidence="4">Acyl carrier protein</fullName>
    </recommendedName>
</protein>
<feature type="region of interest" description="Disordered" evidence="1">
    <location>
        <begin position="66"/>
        <end position="88"/>
    </location>
</feature>
<name>A0ABV2YAT0_9ACTN</name>
<dbReference type="EMBL" id="JBEZUR010000001">
    <property type="protein sequence ID" value="MEU3552829.1"/>
    <property type="molecule type" value="Genomic_DNA"/>
</dbReference>
<accession>A0ABV2YAT0</accession>